<protein>
    <recommendedName>
        <fullName evidence="2">CAP-Gly domain-containing protein</fullName>
    </recommendedName>
</protein>
<dbReference type="SUPFAM" id="SSF74924">
    <property type="entry name" value="Cap-Gly domain"/>
    <property type="match status" value="1"/>
</dbReference>
<feature type="region of interest" description="Disordered" evidence="1">
    <location>
        <begin position="1038"/>
        <end position="1074"/>
    </location>
</feature>
<name>A0A0G4M5V5_VERLO</name>
<dbReference type="SUPFAM" id="SSF52058">
    <property type="entry name" value="L domain-like"/>
    <property type="match status" value="1"/>
</dbReference>
<dbReference type="SUPFAM" id="SSF54637">
    <property type="entry name" value="Thioesterase/thiol ester dehydrase-isomerase"/>
    <property type="match status" value="2"/>
</dbReference>
<dbReference type="GO" id="GO:0003857">
    <property type="term" value="F:(3S)-3-hydroxyacyl-CoA dehydrogenase (NAD+) activity"/>
    <property type="evidence" value="ECO:0007669"/>
    <property type="project" value="TreeGrafter"/>
</dbReference>
<dbReference type="Pfam" id="PF01302">
    <property type="entry name" value="CAP_GLY"/>
    <property type="match status" value="1"/>
</dbReference>
<dbReference type="GO" id="GO:0044594">
    <property type="term" value="F:17-beta-hydroxysteroid dehydrogenase (NAD+) activity"/>
    <property type="evidence" value="ECO:0007669"/>
    <property type="project" value="TreeGrafter"/>
</dbReference>
<dbReference type="Proteomes" id="UP000044602">
    <property type="component" value="Unassembled WGS sequence"/>
</dbReference>
<dbReference type="InterPro" id="IPR032675">
    <property type="entry name" value="LRR_dom_sf"/>
</dbReference>
<feature type="domain" description="CAP-Gly" evidence="2">
    <location>
        <begin position="304"/>
        <end position="350"/>
    </location>
</feature>
<feature type="compositionally biased region" description="Basic residues" evidence="1">
    <location>
        <begin position="1102"/>
        <end position="1118"/>
    </location>
</feature>
<dbReference type="InterPro" id="IPR000938">
    <property type="entry name" value="CAP-Gly_domain"/>
</dbReference>
<dbReference type="Pfam" id="PF22622">
    <property type="entry name" value="MFE-2_hydrat-2_N"/>
    <property type="match status" value="1"/>
</dbReference>
<dbReference type="Gene3D" id="3.10.129.10">
    <property type="entry name" value="Hotdog Thioesterase"/>
    <property type="match status" value="2"/>
</dbReference>
<feature type="region of interest" description="Disordered" evidence="1">
    <location>
        <begin position="1098"/>
        <end position="1118"/>
    </location>
</feature>
<sequence>MSGPGVGFEYPPQEISWLQRDVLLFANTIGATVDELHFLYELHPKFAVFPTYSLILPFKGNSQETIDFYAAQKAIAIPGVPEFDARRVVDGQRKIEFFKPLPTSSVGRKFEVRSKVLGVYDKGRPGTVIETQTDIVDVNSNEVYSRVVGSGFYIGQGNWGGPKGPATENFPPPKGKAPDAVLTHQTNAQSALLYRLNGDYNPLHATPEPGKKMGFGGAIMHGLYSWNATAHDLLKALGGSDPANIKEYQARFASPVMPGDKLSTNVWRAGDIKDGWEEIRFETKVEGGKRLSYDGALCTVRYIGEVVGTTGTWLGVEWDDPSRGKHDGHHKGVRYFDCLSRSRSAASFVRPSRRADKPQSFVAALLEKYATAPIGDGSNVTSPSRNPEIDIIFFGKKVAEEVGFDKIRRQLSKVEDLRIVILDGMRIAWDVMFEDGGRGVKDTSPLIFELDLSRNLFESFGTVVRICRELEGLKSLRLNGNRFQIIHPESEPTARSALEAFKEVRELELEETLLSWESICEIASNFPVLDRLSGSLNHFTSIPEANLSTLASTLTTVDLEYNDITSLADIAPLASLEALRILHLKGNSISAIRSHPDAPPPIFAPSLAYIDVSYNAISSWSFIDALPTSAPSLTALRLSNNPLWANPVPGAARPAGDDQDAAARTTDEAHMITTARLPSLKTLNFATITPQDRTNAELFYLSRIAKQLAAAPEEDEARVLEQHPLYAALCASYGEPDIVRRDEVDPSFLEARLVRVQFVPGAGVAARETATEIPKSFDVYAVKAIAGRMFAVPPLTIRLVWETGEWDPVGGFDEELGDSSDEEDEGLEADLAVEIEAAKGFGEDVELRKGGRPVPAITFRYDKDIMSNVEPRRAPWHRRPRVGLHHSKHNPRNVAVSNGAVIDLTPDTRTDKAHNKPKTTQATSYQAQDRKTSLETPLIQKPPTPAICNKPVPGIIGIKPAVNEDEGLDLDASLHPTYFLMRPGPGHARFIVPLIPLYLLPEHINITGLPRYLSPAQTSRMSSVGTYAKAENTPCYKLHIGQPTGTDEGLSKEETAQSANASPPLAQTEEIPRIVPNPVVPPGGKPSPPLLVLEAVTAATSAHHHHHHHAQSAKLKAG</sequence>
<keyword evidence="4" id="KW-1185">Reference proteome</keyword>
<evidence type="ECO:0000259" key="2">
    <source>
        <dbReference type="PROSITE" id="PS50245"/>
    </source>
</evidence>
<feature type="region of interest" description="Disordered" evidence="1">
    <location>
        <begin position="906"/>
        <end position="931"/>
    </location>
</feature>
<accession>A0A0G4M5V5</accession>
<feature type="non-terminal residue" evidence="3">
    <location>
        <position position="1118"/>
    </location>
</feature>
<dbReference type="PROSITE" id="PS50245">
    <property type="entry name" value="CAP_GLY_2"/>
    <property type="match status" value="1"/>
</dbReference>
<dbReference type="CDD" id="cd03448">
    <property type="entry name" value="HDE_HSD"/>
    <property type="match status" value="1"/>
</dbReference>
<dbReference type="EMBL" id="CVQH01021085">
    <property type="protein sequence ID" value="CRK29315.1"/>
    <property type="molecule type" value="Genomic_DNA"/>
</dbReference>
<dbReference type="InterPro" id="IPR001611">
    <property type="entry name" value="Leu-rich_rpt"/>
</dbReference>
<dbReference type="Pfam" id="PF01575">
    <property type="entry name" value="MaoC_dehydratas"/>
    <property type="match status" value="1"/>
</dbReference>
<dbReference type="Gene3D" id="2.30.30.190">
    <property type="entry name" value="CAP Gly-rich-like domain"/>
    <property type="match status" value="1"/>
</dbReference>
<dbReference type="AlphaFoldDB" id="A0A0G4M5V5"/>
<dbReference type="GO" id="GO:0004300">
    <property type="term" value="F:enoyl-CoA hydratase activity"/>
    <property type="evidence" value="ECO:0007669"/>
    <property type="project" value="TreeGrafter"/>
</dbReference>
<dbReference type="PANTHER" id="PTHR13078:SF57">
    <property type="entry name" value="DEHYDRATASE, PUTATIVE (AFU_ORTHOLOGUE AFUA_5G00640)-RELATED"/>
    <property type="match status" value="1"/>
</dbReference>
<evidence type="ECO:0000256" key="1">
    <source>
        <dbReference type="SAM" id="MobiDB-lite"/>
    </source>
</evidence>
<dbReference type="GO" id="GO:0005777">
    <property type="term" value="C:peroxisome"/>
    <property type="evidence" value="ECO:0007669"/>
    <property type="project" value="TreeGrafter"/>
</dbReference>
<feature type="compositionally biased region" description="Polar residues" evidence="1">
    <location>
        <begin position="918"/>
        <end position="927"/>
    </location>
</feature>
<dbReference type="InterPro" id="IPR002539">
    <property type="entry name" value="MaoC-like_dom"/>
</dbReference>
<dbReference type="InterPro" id="IPR054357">
    <property type="entry name" value="MFE-2_N"/>
</dbReference>
<organism evidence="3 4">
    <name type="scientific">Verticillium longisporum</name>
    <name type="common">Verticillium dahliae var. longisporum</name>
    <dbReference type="NCBI Taxonomy" id="100787"/>
    <lineage>
        <taxon>Eukaryota</taxon>
        <taxon>Fungi</taxon>
        <taxon>Dikarya</taxon>
        <taxon>Ascomycota</taxon>
        <taxon>Pezizomycotina</taxon>
        <taxon>Sordariomycetes</taxon>
        <taxon>Hypocreomycetidae</taxon>
        <taxon>Glomerellales</taxon>
        <taxon>Plectosphaerellaceae</taxon>
        <taxon>Verticillium</taxon>
    </lineage>
</organism>
<dbReference type="InterPro" id="IPR029069">
    <property type="entry name" value="HotDog_dom_sf"/>
</dbReference>
<dbReference type="GO" id="GO:0006635">
    <property type="term" value="P:fatty acid beta-oxidation"/>
    <property type="evidence" value="ECO:0007669"/>
    <property type="project" value="TreeGrafter"/>
</dbReference>
<reference evidence="3 4" key="1">
    <citation type="submission" date="2015-05" db="EMBL/GenBank/DDBJ databases">
        <authorList>
            <person name="Wang D.B."/>
            <person name="Wang M."/>
        </authorList>
    </citation>
    <scope>NUCLEOTIDE SEQUENCE [LARGE SCALE GENOMIC DNA]</scope>
    <source>
        <strain evidence="3">VL1</strain>
    </source>
</reference>
<dbReference type="PANTHER" id="PTHR13078">
    <property type="entry name" value="PEROXISOMAL MULTIFUNCTIONAL ENZYME TYPE 2-RELATED"/>
    <property type="match status" value="1"/>
</dbReference>
<dbReference type="InterPro" id="IPR036859">
    <property type="entry name" value="CAP-Gly_dom_sf"/>
</dbReference>
<evidence type="ECO:0000313" key="3">
    <source>
        <dbReference type="EMBL" id="CRK29315.1"/>
    </source>
</evidence>
<proteinExistence type="predicted"/>
<evidence type="ECO:0000313" key="4">
    <source>
        <dbReference type="Proteomes" id="UP000044602"/>
    </source>
</evidence>
<dbReference type="SMART" id="SM01052">
    <property type="entry name" value="CAP_GLY"/>
    <property type="match status" value="1"/>
</dbReference>
<gene>
    <name evidence="3" type="ORF">BN1708_015540</name>
</gene>
<dbReference type="STRING" id="100787.A0A0G4M5V5"/>
<dbReference type="Gene3D" id="3.80.10.10">
    <property type="entry name" value="Ribonuclease Inhibitor"/>
    <property type="match status" value="2"/>
</dbReference>
<dbReference type="PROSITE" id="PS51450">
    <property type="entry name" value="LRR"/>
    <property type="match status" value="1"/>
</dbReference>